<feature type="compositionally biased region" description="Basic and acidic residues" evidence="1">
    <location>
        <begin position="636"/>
        <end position="656"/>
    </location>
</feature>
<feature type="compositionally biased region" description="Acidic residues" evidence="1">
    <location>
        <begin position="286"/>
        <end position="300"/>
    </location>
</feature>
<dbReference type="AlphaFoldDB" id="A0A9K3GG88"/>
<feature type="compositionally biased region" description="Basic and acidic residues" evidence="1">
    <location>
        <begin position="7"/>
        <end position="26"/>
    </location>
</feature>
<organism evidence="2 3">
    <name type="scientific">Kipferlia bialata</name>
    <dbReference type="NCBI Taxonomy" id="797122"/>
    <lineage>
        <taxon>Eukaryota</taxon>
        <taxon>Metamonada</taxon>
        <taxon>Carpediemonas-like organisms</taxon>
        <taxon>Kipferlia</taxon>
    </lineage>
</organism>
<dbReference type="Proteomes" id="UP000265618">
    <property type="component" value="Unassembled WGS sequence"/>
</dbReference>
<feature type="compositionally biased region" description="Basic and acidic residues" evidence="1">
    <location>
        <begin position="186"/>
        <end position="199"/>
    </location>
</feature>
<feature type="compositionally biased region" description="Low complexity" evidence="1">
    <location>
        <begin position="397"/>
        <end position="410"/>
    </location>
</feature>
<feature type="region of interest" description="Disordered" evidence="1">
    <location>
        <begin position="490"/>
        <end position="509"/>
    </location>
</feature>
<feature type="region of interest" description="Disordered" evidence="1">
    <location>
        <begin position="61"/>
        <end position="240"/>
    </location>
</feature>
<feature type="compositionally biased region" description="Polar residues" evidence="1">
    <location>
        <begin position="554"/>
        <end position="566"/>
    </location>
</feature>
<feature type="compositionally biased region" description="Low complexity" evidence="1">
    <location>
        <begin position="434"/>
        <end position="445"/>
    </location>
</feature>
<feature type="compositionally biased region" description="Acidic residues" evidence="1">
    <location>
        <begin position="314"/>
        <end position="325"/>
    </location>
</feature>
<feature type="region of interest" description="Disordered" evidence="1">
    <location>
        <begin position="256"/>
        <end position="480"/>
    </location>
</feature>
<sequence>MSGPSLRRVDAGRERERERETERETNSHAIKSSSYGIKVPGRRGMFLQPPEIAVPLRISVRGKGDVERELSEGGRPMGQSGPVLSSRGSARGDGERLGFTSMQTRREKERGGHIMSARSSKGGWERTRERERESASSAASRETAEDGSSSARGKTLELSGLIHISPPPSSIKAVPSPSAPMSSLTETDREQYLYRRGEEVVGEVGSPRGEEGSPRVPMNTPSRREEDKGVERERETTTDFDYAVEMGEFTGGAVEYDEEREREREREREATSNTLADMDIMFGGEGEAEGEAEREEEEEPYSVYETIEARPVEGVEEEPSMEIDEWEGKGESEEERVGEGDGESGMEVDDVVVSPKSPSPSVLPGPERESPTSGVYLAGPADVWCPSPDKNPSPLTGSRSSPVSAGSVSPTRPQREAEAEAEAEAEREAERENVCSVSEVSSPSSQPALPYVAPVSSLPERERDLVPQDSVPSVTSPLTLSGLDVQVPTVSFAPSVPSPSLDALESPLSQQSPLGLLSLLSSSMPYSAPREGVPASSGYGAQIEAPEVMTGDVSMTSSVPETQGETANGDWYPSLSQIVSEPTTVTLDRIRERIQAQMSGQVMPGNPDLSMSSVAEPLAPVAQDMGMPDMEREVYTGRRDRHVKGQVEQMRDRERQALSAGAPDSYSPTLSSPAAAPLSSPAFVSGQVSSPSLLMEMLPTPQGQRDPERSSGEAREWASPKRVAGSGFSDDSLIEESSDLDSPVCMGLNTPTGVSTKRPASTISPREEAEVILVQVPSLAARRAAQSASGDTDMVRSPTGRVVRPITISMGPRTPEPVIKRSPQK</sequence>
<feature type="region of interest" description="Disordered" evidence="1">
    <location>
        <begin position="1"/>
        <end position="43"/>
    </location>
</feature>
<proteinExistence type="predicted"/>
<evidence type="ECO:0000313" key="3">
    <source>
        <dbReference type="Proteomes" id="UP000265618"/>
    </source>
</evidence>
<feature type="compositionally biased region" description="Basic and acidic residues" evidence="1">
    <location>
        <begin position="259"/>
        <end position="270"/>
    </location>
</feature>
<feature type="region of interest" description="Disordered" evidence="1">
    <location>
        <begin position="636"/>
        <end position="685"/>
    </location>
</feature>
<feature type="compositionally biased region" description="Basic and acidic residues" evidence="1">
    <location>
        <begin position="413"/>
        <end position="433"/>
    </location>
</feature>
<reference evidence="2 3" key="1">
    <citation type="journal article" date="2018" name="PLoS ONE">
        <title>The draft genome of Kipferlia bialata reveals reductive genome evolution in fornicate parasites.</title>
        <authorList>
            <person name="Tanifuji G."/>
            <person name="Takabayashi S."/>
            <person name="Kume K."/>
            <person name="Takagi M."/>
            <person name="Nakayama T."/>
            <person name="Kamikawa R."/>
            <person name="Inagaki Y."/>
            <person name="Hashimoto T."/>
        </authorList>
    </citation>
    <scope>NUCLEOTIDE SEQUENCE [LARGE SCALE GENOMIC DNA]</scope>
    <source>
        <strain evidence="2">NY0173</strain>
    </source>
</reference>
<protein>
    <submittedName>
        <fullName evidence="2">Uncharacterized protein</fullName>
    </submittedName>
</protein>
<feature type="region of interest" description="Disordered" evidence="1">
    <location>
        <begin position="525"/>
        <end position="544"/>
    </location>
</feature>
<evidence type="ECO:0000256" key="1">
    <source>
        <dbReference type="SAM" id="MobiDB-lite"/>
    </source>
</evidence>
<evidence type="ECO:0000313" key="2">
    <source>
        <dbReference type="EMBL" id="GIQ81480.1"/>
    </source>
</evidence>
<accession>A0A9K3GG88</accession>
<feature type="compositionally biased region" description="Polar residues" evidence="1">
    <location>
        <begin position="749"/>
        <end position="764"/>
    </location>
</feature>
<feature type="region of interest" description="Disordered" evidence="1">
    <location>
        <begin position="784"/>
        <end position="825"/>
    </location>
</feature>
<name>A0A9K3GG88_9EUKA</name>
<feature type="compositionally biased region" description="Low complexity" evidence="1">
    <location>
        <begin position="665"/>
        <end position="682"/>
    </location>
</feature>
<feature type="compositionally biased region" description="Basic and acidic residues" evidence="1">
    <location>
        <begin position="326"/>
        <end position="339"/>
    </location>
</feature>
<feature type="region of interest" description="Disordered" evidence="1">
    <location>
        <begin position="554"/>
        <end position="573"/>
    </location>
</feature>
<feature type="compositionally biased region" description="Basic and acidic residues" evidence="1">
    <location>
        <begin position="705"/>
        <end position="719"/>
    </location>
</feature>
<feature type="compositionally biased region" description="Polar residues" evidence="1">
    <location>
        <begin position="470"/>
        <end position="479"/>
    </location>
</feature>
<feature type="compositionally biased region" description="Basic and acidic residues" evidence="1">
    <location>
        <begin position="222"/>
        <end position="237"/>
    </location>
</feature>
<feature type="region of interest" description="Disordered" evidence="1">
    <location>
        <begin position="697"/>
        <end position="764"/>
    </location>
</feature>
<comment type="caution">
    <text evidence="2">The sequence shown here is derived from an EMBL/GenBank/DDBJ whole genome shotgun (WGS) entry which is preliminary data.</text>
</comment>
<dbReference type="EMBL" id="BDIP01000406">
    <property type="protein sequence ID" value="GIQ81480.1"/>
    <property type="molecule type" value="Genomic_DNA"/>
</dbReference>
<feature type="compositionally biased region" description="Basic and acidic residues" evidence="1">
    <location>
        <begin position="123"/>
        <end position="134"/>
    </location>
</feature>
<feature type="compositionally biased region" description="Acidic residues" evidence="1">
    <location>
        <begin position="340"/>
        <end position="350"/>
    </location>
</feature>
<keyword evidence="3" id="KW-1185">Reference proteome</keyword>
<gene>
    <name evidence="2" type="ORF">KIPB_002443</name>
</gene>
<feature type="compositionally biased region" description="Basic and acidic residues" evidence="1">
    <location>
        <begin position="62"/>
        <end position="72"/>
    </location>
</feature>